<evidence type="ECO:0000313" key="1">
    <source>
        <dbReference type="EMBL" id="DAE02028.1"/>
    </source>
</evidence>
<dbReference type="EMBL" id="BK015339">
    <property type="protein sequence ID" value="DAE02028.1"/>
    <property type="molecule type" value="Genomic_DNA"/>
</dbReference>
<name>A0A8S5P763_9CAUD</name>
<proteinExistence type="predicted"/>
<reference evidence="1" key="1">
    <citation type="journal article" date="2021" name="Proc. Natl. Acad. Sci. U.S.A.">
        <title>A Catalog of Tens of Thousands of Viruses from Human Metagenomes Reveals Hidden Associations with Chronic Diseases.</title>
        <authorList>
            <person name="Tisza M.J."/>
            <person name="Buck C.B."/>
        </authorList>
    </citation>
    <scope>NUCLEOTIDE SEQUENCE</scope>
    <source>
        <strain evidence="1">CtgEn20</strain>
    </source>
</reference>
<protein>
    <submittedName>
        <fullName evidence="1">Head closure knob</fullName>
    </submittedName>
</protein>
<organism evidence="1">
    <name type="scientific">Siphoviridae sp. ctgEn20</name>
    <dbReference type="NCBI Taxonomy" id="2825606"/>
    <lineage>
        <taxon>Viruses</taxon>
        <taxon>Duplodnaviria</taxon>
        <taxon>Heunggongvirae</taxon>
        <taxon>Uroviricota</taxon>
        <taxon>Caudoviricetes</taxon>
    </lineage>
</organism>
<sequence length="117" mass="12945">MSLLDNFLQDECAIMEVKRAPDGAGGWISEWTEGAAFHAAIILDTSMQSRIAEKEGVTNVYTVTTRRNTPLSFHDVFKRLSDGAIFRATSNGADKQSPDFGTLDMCQVTAERWVLSK</sequence>
<accession>A0A8S5P763</accession>